<dbReference type="SUPFAM" id="SSF160544">
    <property type="entry name" value="EscU C-terminal domain-like"/>
    <property type="match status" value="1"/>
</dbReference>
<keyword evidence="3" id="KW-1185">Reference proteome</keyword>
<evidence type="ECO:0000313" key="3">
    <source>
        <dbReference type="Proteomes" id="UP000217944"/>
    </source>
</evidence>
<comment type="caution">
    <text evidence="2">The sequence shown here is derived from an EMBL/GenBank/DDBJ whole genome shotgun (WGS) entry which is preliminary data.</text>
</comment>
<dbReference type="Pfam" id="PF01312">
    <property type="entry name" value="Bac_export_2"/>
    <property type="match status" value="1"/>
</dbReference>
<protein>
    <submittedName>
        <fullName evidence="2">Flagellar biosynthesis protein</fullName>
    </submittedName>
</protein>
<dbReference type="Proteomes" id="UP000217944">
    <property type="component" value="Unassembled WGS sequence"/>
</dbReference>
<comment type="similarity">
    <text evidence="1">Belongs to the type III secretion exporter family.</text>
</comment>
<dbReference type="OrthoDB" id="5244399at2"/>
<sequence length="92" mass="10672">MKKFTNTKAVALKYKVYEENVPKVIAKGTGEIAKKIIQKAKKFDVPLFQNEELVNTLLNVQVNEEIPPKMYEAVVEVFIWLYNLEERAQLSK</sequence>
<dbReference type="Gene3D" id="3.40.1690.10">
    <property type="entry name" value="secretion proteins EscU"/>
    <property type="match status" value="1"/>
</dbReference>
<keyword evidence="2" id="KW-0282">Flagellum</keyword>
<gene>
    <name evidence="2" type="ORF">LNAT_P1659</name>
</gene>
<reference evidence="2 3" key="1">
    <citation type="journal article" date="2017" name="Syst. Appl. Microbiol.">
        <title>Lebetimonas natsushimae sp. nov., a novel strictly anaerobic, moderately thermophilic chemoautotroph isolated from a deep-sea hydrothermal vent polychaete nest in the Mid-Okinawa Trough.</title>
        <authorList>
            <person name="Nagata R."/>
            <person name="Takaki Y."/>
            <person name="Tame A."/>
            <person name="Nunoura T."/>
            <person name="Muto H."/>
            <person name="Mino S."/>
            <person name="Sawayama S."/>
            <person name="Takai K."/>
            <person name="Nakagawa S."/>
        </authorList>
    </citation>
    <scope>NUCLEOTIDE SEQUENCE [LARGE SCALE GENOMIC DNA]</scope>
    <source>
        <strain evidence="2 3">HS1857</strain>
    </source>
</reference>
<dbReference type="PANTHER" id="PTHR30531:SF12">
    <property type="entry name" value="FLAGELLAR BIOSYNTHETIC PROTEIN FLHB"/>
    <property type="match status" value="1"/>
</dbReference>
<proteinExistence type="inferred from homology"/>
<dbReference type="RefSeq" id="WP_096260188.1">
    <property type="nucleotide sequence ID" value="NZ_BDME01000007.1"/>
</dbReference>
<dbReference type="GO" id="GO:0005886">
    <property type="term" value="C:plasma membrane"/>
    <property type="evidence" value="ECO:0007669"/>
    <property type="project" value="TreeGrafter"/>
</dbReference>
<keyword evidence="2" id="KW-0969">Cilium</keyword>
<dbReference type="InterPro" id="IPR029025">
    <property type="entry name" value="T3SS_substrate_exporter_C"/>
</dbReference>
<keyword evidence="2" id="KW-0966">Cell projection</keyword>
<dbReference type="AlphaFoldDB" id="A0A292YHV8"/>
<dbReference type="GO" id="GO:0009306">
    <property type="term" value="P:protein secretion"/>
    <property type="evidence" value="ECO:0007669"/>
    <property type="project" value="InterPro"/>
</dbReference>
<name>A0A292YHV8_9BACT</name>
<dbReference type="PANTHER" id="PTHR30531">
    <property type="entry name" value="FLAGELLAR BIOSYNTHETIC PROTEIN FLHB"/>
    <property type="match status" value="1"/>
</dbReference>
<evidence type="ECO:0000313" key="2">
    <source>
        <dbReference type="EMBL" id="GAX88363.1"/>
    </source>
</evidence>
<accession>A0A292YHV8</accession>
<evidence type="ECO:0000256" key="1">
    <source>
        <dbReference type="ARBA" id="ARBA00010690"/>
    </source>
</evidence>
<dbReference type="InterPro" id="IPR006135">
    <property type="entry name" value="T3SS_substrate_exporter"/>
</dbReference>
<organism evidence="2 3">
    <name type="scientific">Lebetimonas natsushimae</name>
    <dbReference type="NCBI Taxonomy" id="1936991"/>
    <lineage>
        <taxon>Bacteria</taxon>
        <taxon>Pseudomonadati</taxon>
        <taxon>Campylobacterota</taxon>
        <taxon>Epsilonproteobacteria</taxon>
        <taxon>Nautiliales</taxon>
        <taxon>Nautiliaceae</taxon>
        <taxon>Lebetimonas</taxon>
    </lineage>
</organism>
<dbReference type="EMBL" id="BDME01000007">
    <property type="protein sequence ID" value="GAX88363.1"/>
    <property type="molecule type" value="Genomic_DNA"/>
</dbReference>